<dbReference type="Pfam" id="PF17405">
    <property type="entry name" value="Nrap_D4"/>
    <property type="match status" value="1"/>
</dbReference>
<comment type="subcellular location">
    <subcellularLocation>
        <location evidence="1">Nucleus</location>
        <location evidence="1">Nucleolus</location>
    </subcellularLocation>
</comment>
<dbReference type="InterPro" id="IPR005554">
    <property type="entry name" value="NOL6/Upt22"/>
</dbReference>
<dbReference type="Pfam" id="PF17406">
    <property type="entry name" value="Nrap_D5"/>
    <property type="match status" value="1"/>
</dbReference>
<evidence type="ECO:0000259" key="3">
    <source>
        <dbReference type="Pfam" id="PF17404"/>
    </source>
</evidence>
<accession>A0A5K3EJ11</accession>
<dbReference type="WBParaSite" id="MCU_000920-RB">
    <property type="protein sequence ID" value="MCU_000920-RB"/>
    <property type="gene ID" value="MCU_000920"/>
</dbReference>
<dbReference type="GO" id="GO:0006409">
    <property type="term" value="P:tRNA export from nucleus"/>
    <property type="evidence" value="ECO:0007669"/>
    <property type="project" value="TreeGrafter"/>
</dbReference>
<evidence type="ECO:0000313" key="6">
    <source>
        <dbReference type="WBParaSite" id="MCU_000920-RB"/>
    </source>
</evidence>
<dbReference type="GO" id="GO:0032545">
    <property type="term" value="C:CURI complex"/>
    <property type="evidence" value="ECO:0007669"/>
    <property type="project" value="TreeGrafter"/>
</dbReference>
<organism evidence="6">
    <name type="scientific">Mesocestoides corti</name>
    <name type="common">Flatworm</name>
    <dbReference type="NCBI Taxonomy" id="53468"/>
    <lineage>
        <taxon>Eukaryota</taxon>
        <taxon>Metazoa</taxon>
        <taxon>Spiralia</taxon>
        <taxon>Lophotrochozoa</taxon>
        <taxon>Platyhelminthes</taxon>
        <taxon>Cestoda</taxon>
        <taxon>Eucestoda</taxon>
        <taxon>Cyclophyllidea</taxon>
        <taxon>Mesocestoididae</taxon>
        <taxon>Mesocestoides</taxon>
    </lineage>
</organism>
<dbReference type="PANTHER" id="PTHR17972">
    <property type="entry name" value="NUCLEOLAR RNA-ASSOCIATED PROTEIN"/>
    <property type="match status" value="1"/>
</dbReference>
<dbReference type="GO" id="GO:0003723">
    <property type="term" value="F:RNA binding"/>
    <property type="evidence" value="ECO:0007669"/>
    <property type="project" value="UniProtKB-KW"/>
</dbReference>
<dbReference type="GO" id="GO:0032040">
    <property type="term" value="C:small-subunit processome"/>
    <property type="evidence" value="ECO:0007669"/>
    <property type="project" value="TreeGrafter"/>
</dbReference>
<feature type="domain" description="Nrap protein" evidence="3">
    <location>
        <begin position="12"/>
        <end position="144"/>
    </location>
</feature>
<feature type="domain" description="Nrap protein" evidence="4">
    <location>
        <begin position="182"/>
        <end position="341"/>
    </location>
</feature>
<evidence type="ECO:0000256" key="2">
    <source>
        <dbReference type="SAM" id="MobiDB-lite"/>
    </source>
</evidence>
<dbReference type="PANTHER" id="PTHR17972:SF0">
    <property type="entry name" value="NUCLEOLAR PROTEIN 6"/>
    <property type="match status" value="1"/>
</dbReference>
<dbReference type="AlphaFoldDB" id="A0A5K3EJ11"/>
<comment type="similarity">
    <text evidence="1">Belongs to the NRAP family.</text>
</comment>
<sequence length="833" mass="93346">MCSHLPMDPLEEFDHLIIFRCNAFEFLQSRPTSDTERTEWLNTLAPVIVDAMTERLTAIKCISIPLRSKSDFPAIGLKLNPPQSDSPIIRGPRSGTDAGNQFRKFWGDKSEIRHVDGDLFECVLWNSSKNVTLQIVNHVLSKKFVFAGGTSRRPWYQVTSTRLNALLSPLLPPQTFIQFPPRASTLHLIRSVDQLNSLLFDLNKHLPLNIMGVQPISAEFRGTSVFAPILTIDGPPKRRANSLKHKSWRDVHEILRPLYVILNLETSGKWPRDNYQAFLHMKRLFLLRIHELLIHKGVPSRVIASGMLDIFVNGIVIRTSFCQPLEQTLLSRSLAVNHQKFTKATSESNQPFFPVASDDLHEWLLFNDRLPAVTSQLVGISRSYLNSFPEACRLAKRWLSAHGFPVIQCPDPCTEPGGLTSHSFDQGDADLGVAECRLSEIAVELIIVHVGSFTPPVRTSSYTAGLFGTNSENFASSSPLATFLRFLRFLYSFDWARQPLLIDLNEGFSEGEGREKADIAVTTFKVTPREDLPAMVLVTPLDLSGTDWTSRGPTVSGLKRLQTLAKHSYDLLRAMLVAGARLSDLKAVFRPDLSKMDVLITLKPAVYKTRLLEAVDIDLPSWTHKRSSDRSNGAQPSASIKEPSPVTLELPNPGARFWPKGYLCDPVTWSLRQIHLKLGRLDLFEYLWDRHSGRWIGLRFKDSAECSQLRGLTSFTEANLQRLSAFACHRELPSGELGLTVNVKAALEGLRLWLANFIDSVRIRDHSLFELPGKEIQTFISNVVSLGGNSEEPVSADESDASSDEPIAKVPEKRKAKPTGKVWKRTKKAKISA</sequence>
<dbReference type="InterPro" id="IPR035370">
    <property type="entry name" value="Nrap_D5"/>
</dbReference>
<feature type="region of interest" description="Disordered" evidence="2">
    <location>
        <begin position="623"/>
        <end position="646"/>
    </location>
</feature>
<evidence type="ECO:0000259" key="4">
    <source>
        <dbReference type="Pfam" id="PF17405"/>
    </source>
</evidence>
<feature type="region of interest" description="Disordered" evidence="2">
    <location>
        <begin position="789"/>
        <end position="833"/>
    </location>
</feature>
<dbReference type="GO" id="GO:0006364">
    <property type="term" value="P:rRNA processing"/>
    <property type="evidence" value="ECO:0007669"/>
    <property type="project" value="TreeGrafter"/>
</dbReference>
<dbReference type="InterPro" id="IPR035368">
    <property type="entry name" value="Nrap_D3"/>
</dbReference>
<name>A0A5K3EJ11_MESCO</name>
<feature type="compositionally biased region" description="Acidic residues" evidence="2">
    <location>
        <begin position="794"/>
        <end position="803"/>
    </location>
</feature>
<evidence type="ECO:0000259" key="5">
    <source>
        <dbReference type="Pfam" id="PF17406"/>
    </source>
</evidence>
<protein>
    <recommendedName>
        <fullName evidence="1">Nucleolar protein 6</fullName>
    </recommendedName>
</protein>
<dbReference type="Pfam" id="PF17404">
    <property type="entry name" value="Nrap_D3"/>
    <property type="match status" value="1"/>
</dbReference>
<feature type="compositionally biased region" description="Basic residues" evidence="2">
    <location>
        <begin position="814"/>
        <end position="833"/>
    </location>
</feature>
<feature type="domain" description="Nrap protein" evidence="5">
    <location>
        <begin position="440"/>
        <end position="591"/>
    </location>
</feature>
<evidence type="ECO:0000256" key="1">
    <source>
        <dbReference type="RuleBase" id="RU364032"/>
    </source>
</evidence>
<dbReference type="GO" id="GO:0034456">
    <property type="term" value="C:UTP-C complex"/>
    <property type="evidence" value="ECO:0007669"/>
    <property type="project" value="TreeGrafter"/>
</dbReference>
<proteinExistence type="inferred from homology"/>
<keyword evidence="1" id="KW-0539">Nucleus</keyword>
<keyword evidence="1" id="KW-0694">RNA-binding</keyword>
<dbReference type="InterPro" id="IPR035369">
    <property type="entry name" value="Nrap_D4"/>
</dbReference>
<reference evidence="6" key="1">
    <citation type="submission" date="2019-11" db="UniProtKB">
        <authorList>
            <consortium name="WormBaseParasite"/>
        </authorList>
    </citation>
    <scope>IDENTIFICATION</scope>
</reference>